<keyword evidence="1" id="KW-1133">Transmembrane helix</keyword>
<sequence>MSGSEDGEETEEDAGELAAARLVENERIKLIATLLNALASGSVLAGIVIPLASALAGTMPAGIQPSIGRLLLATMVWLSTGFVLHYWATRVLGKLKP</sequence>
<accession>A0A4Q0MLZ2</accession>
<protein>
    <submittedName>
        <fullName evidence="2">Uncharacterized protein</fullName>
    </submittedName>
</protein>
<keyword evidence="1" id="KW-0472">Membrane</keyword>
<dbReference type="EMBL" id="RYFI01000003">
    <property type="protein sequence ID" value="RXF74771.1"/>
    <property type="molecule type" value="Genomic_DNA"/>
</dbReference>
<keyword evidence="1" id="KW-0812">Transmembrane</keyword>
<comment type="caution">
    <text evidence="2">The sequence shown here is derived from an EMBL/GenBank/DDBJ whole genome shotgun (WGS) entry which is preliminary data.</text>
</comment>
<dbReference type="OrthoDB" id="7997654at2"/>
<reference evidence="2 3" key="1">
    <citation type="submission" date="2018-12" db="EMBL/GenBank/DDBJ databases">
        <title>bacterium Hansschlegelia zhihuaiae S113.</title>
        <authorList>
            <person name="He J."/>
        </authorList>
    </citation>
    <scope>NUCLEOTIDE SEQUENCE [LARGE SCALE GENOMIC DNA]</scope>
    <source>
        <strain evidence="2 3">S 113</strain>
    </source>
</reference>
<dbReference type="Proteomes" id="UP000289708">
    <property type="component" value="Unassembled WGS sequence"/>
</dbReference>
<gene>
    <name evidence="2" type="ORF">EK403_05185</name>
</gene>
<feature type="transmembrane region" description="Helical" evidence="1">
    <location>
        <begin position="67"/>
        <end position="88"/>
    </location>
</feature>
<dbReference type="AlphaFoldDB" id="A0A4Q0MLZ2"/>
<evidence type="ECO:0000313" key="3">
    <source>
        <dbReference type="Proteomes" id="UP000289708"/>
    </source>
</evidence>
<feature type="transmembrane region" description="Helical" evidence="1">
    <location>
        <begin position="30"/>
        <end position="55"/>
    </location>
</feature>
<evidence type="ECO:0000313" key="2">
    <source>
        <dbReference type="EMBL" id="RXF74771.1"/>
    </source>
</evidence>
<name>A0A4Q0MLZ2_9HYPH</name>
<dbReference type="RefSeq" id="WP_128776422.1">
    <property type="nucleotide sequence ID" value="NZ_RYFI01000003.1"/>
</dbReference>
<keyword evidence="3" id="KW-1185">Reference proteome</keyword>
<organism evidence="2 3">
    <name type="scientific">Hansschlegelia zhihuaiae</name>
    <dbReference type="NCBI Taxonomy" id="405005"/>
    <lineage>
        <taxon>Bacteria</taxon>
        <taxon>Pseudomonadati</taxon>
        <taxon>Pseudomonadota</taxon>
        <taxon>Alphaproteobacteria</taxon>
        <taxon>Hyphomicrobiales</taxon>
        <taxon>Methylopilaceae</taxon>
        <taxon>Hansschlegelia</taxon>
    </lineage>
</organism>
<proteinExistence type="predicted"/>
<evidence type="ECO:0000256" key="1">
    <source>
        <dbReference type="SAM" id="Phobius"/>
    </source>
</evidence>